<feature type="region of interest" description="Disordered" evidence="1">
    <location>
        <begin position="1"/>
        <end position="63"/>
    </location>
</feature>
<evidence type="ECO:0000313" key="3">
    <source>
        <dbReference type="Proteomes" id="UP000436088"/>
    </source>
</evidence>
<accession>A0A6A2WAH0</accession>
<dbReference type="AlphaFoldDB" id="A0A6A2WAH0"/>
<dbReference type="PANTHER" id="PTHR35707">
    <property type="entry name" value="OS06G0608100 PROTEIN"/>
    <property type="match status" value="1"/>
</dbReference>
<evidence type="ECO:0000313" key="2">
    <source>
        <dbReference type="EMBL" id="KAE8654872.1"/>
    </source>
</evidence>
<organism evidence="2 3">
    <name type="scientific">Hibiscus syriacus</name>
    <name type="common">Rose of Sharon</name>
    <dbReference type="NCBI Taxonomy" id="106335"/>
    <lineage>
        <taxon>Eukaryota</taxon>
        <taxon>Viridiplantae</taxon>
        <taxon>Streptophyta</taxon>
        <taxon>Embryophyta</taxon>
        <taxon>Tracheophyta</taxon>
        <taxon>Spermatophyta</taxon>
        <taxon>Magnoliopsida</taxon>
        <taxon>eudicotyledons</taxon>
        <taxon>Gunneridae</taxon>
        <taxon>Pentapetalae</taxon>
        <taxon>rosids</taxon>
        <taxon>malvids</taxon>
        <taxon>Malvales</taxon>
        <taxon>Malvaceae</taxon>
        <taxon>Malvoideae</taxon>
        <taxon>Hibiscus</taxon>
    </lineage>
</organism>
<protein>
    <submittedName>
        <fullName evidence="2">Uncharacterized protein</fullName>
    </submittedName>
</protein>
<gene>
    <name evidence="2" type="ORF">F3Y22_tig00117034pilonHSYRG00046</name>
</gene>
<dbReference type="Proteomes" id="UP000436088">
    <property type="component" value="Unassembled WGS sequence"/>
</dbReference>
<comment type="caution">
    <text evidence="2">The sequence shown here is derived from an EMBL/GenBank/DDBJ whole genome shotgun (WGS) entry which is preliminary data.</text>
</comment>
<proteinExistence type="predicted"/>
<name>A0A6A2WAH0_HIBSY</name>
<keyword evidence="3" id="KW-1185">Reference proteome</keyword>
<dbReference type="PANTHER" id="PTHR35707:SF1">
    <property type="entry name" value="SPC7 KINETOCHORE PROTEIN DOMAIN-CONTAINING PROTEIN"/>
    <property type="match status" value="1"/>
</dbReference>
<feature type="compositionally biased region" description="Basic and acidic residues" evidence="1">
    <location>
        <begin position="1"/>
        <end position="22"/>
    </location>
</feature>
<reference evidence="2" key="1">
    <citation type="submission" date="2019-09" db="EMBL/GenBank/DDBJ databases">
        <title>Draft genome information of white flower Hibiscus syriacus.</title>
        <authorList>
            <person name="Kim Y.-M."/>
        </authorList>
    </citation>
    <scope>NUCLEOTIDE SEQUENCE [LARGE SCALE GENOMIC DNA]</scope>
    <source>
        <strain evidence="2">YM2019G1</strain>
    </source>
</reference>
<sequence length="375" mass="42684">MCRESRQNKSDHQQTRIDDCHGRSKPSPVQDIQNSSKEKGQGEVAAVDVHHSDNNNRKQQSPNSINMLEDKLLHQQKVYILEMLCSGIQSQLAQVTETRQVLCRIIFGKAKLQLMHVKQKDCWIFFSLFPFFLYVSKIPTLSTCLFSSQKQDTKLGDNSCSVTFGNNLKIKEQSSSGTIELVNDYLKKKTCCRFIRQGIQLWRLTICRTVWPSQCYPHYHGFIWQSLTNTGRNSSVLVANKLNDMNISKRTVLLRNLLDVVEEVQVAWLEIRNMTLASFHSPSAKQLDLQLAFIDFESGIKVTMTLDVTCLKCGVYTSDILPYRLQTPATGIENLKHQALSAEIKAAVENLRAGYLRIIRLCRCVSQVMQSSGKC</sequence>
<dbReference type="EMBL" id="VEPZ02001782">
    <property type="protein sequence ID" value="KAE8654872.1"/>
    <property type="molecule type" value="Genomic_DNA"/>
</dbReference>
<evidence type="ECO:0000256" key="1">
    <source>
        <dbReference type="SAM" id="MobiDB-lite"/>
    </source>
</evidence>